<gene>
    <name evidence="1" type="ORF">SIL87_14875</name>
</gene>
<sequence>MSNRFGAAGVAIAMAFTLNGCAIPFYVSAPQITPDLASDRALGSSPNPNTSAFCVNDLKSSHLVAFGYAVKIPATVMAQALVGGLASGGLLAKPGRCRYAIAAQVIALRDQFVNLPFAPLPITSVVTYTMTDQSSSRTVTSRTITEHFREPYVVTLPLDVGSEETVHRAIRGAIQANLKRYIDSLIDIPASPPVS</sequence>
<dbReference type="RefSeq" id="WP_319614894.1">
    <property type="nucleotide sequence ID" value="NZ_JAWXYB010000018.1"/>
</dbReference>
<evidence type="ECO:0000313" key="1">
    <source>
        <dbReference type="EMBL" id="MDX5932044.1"/>
    </source>
</evidence>
<organism evidence="1 2">
    <name type="scientific">Acidiphilium acidophilum</name>
    <name type="common">Thiobacillus acidophilus</name>
    <dbReference type="NCBI Taxonomy" id="76588"/>
    <lineage>
        <taxon>Bacteria</taxon>
        <taxon>Pseudomonadati</taxon>
        <taxon>Pseudomonadota</taxon>
        <taxon>Alphaproteobacteria</taxon>
        <taxon>Acetobacterales</taxon>
        <taxon>Acidocellaceae</taxon>
        <taxon>Acidiphilium</taxon>
    </lineage>
</organism>
<protein>
    <recommendedName>
        <fullName evidence="3">Lipoprotein</fullName>
    </recommendedName>
</protein>
<comment type="caution">
    <text evidence="1">The sequence shown here is derived from an EMBL/GenBank/DDBJ whole genome shotgun (WGS) entry which is preliminary data.</text>
</comment>
<proteinExistence type="predicted"/>
<accession>A0AAW9DU25</accession>
<evidence type="ECO:0000313" key="2">
    <source>
        <dbReference type="Proteomes" id="UP001279553"/>
    </source>
</evidence>
<name>A0AAW9DU25_ACIAO</name>
<dbReference type="Proteomes" id="UP001279553">
    <property type="component" value="Unassembled WGS sequence"/>
</dbReference>
<evidence type="ECO:0008006" key="3">
    <source>
        <dbReference type="Google" id="ProtNLM"/>
    </source>
</evidence>
<keyword evidence="2" id="KW-1185">Reference proteome</keyword>
<reference evidence="1 2" key="1">
    <citation type="submission" date="2023-11" db="EMBL/GenBank/DDBJ databases">
        <title>MicrobeMod: A computational toolkit for identifying prokaryotic methylation and restriction-modification with nanopore sequencing.</title>
        <authorList>
            <person name="Crits-Christoph A."/>
            <person name="Kang S.C."/>
            <person name="Lee H."/>
            <person name="Ostrov N."/>
        </authorList>
    </citation>
    <scope>NUCLEOTIDE SEQUENCE [LARGE SCALE GENOMIC DNA]</scope>
    <source>
        <strain evidence="1 2">DSMZ 700</strain>
    </source>
</reference>
<dbReference type="EMBL" id="JAWXYB010000018">
    <property type="protein sequence ID" value="MDX5932044.1"/>
    <property type="molecule type" value="Genomic_DNA"/>
</dbReference>
<dbReference type="AlphaFoldDB" id="A0AAW9DU25"/>